<reference evidence="3" key="2">
    <citation type="submission" date="2023-05" db="EMBL/GenBank/DDBJ databases">
        <authorList>
            <consortium name="Lawrence Berkeley National Laboratory"/>
            <person name="Steindorff A."/>
            <person name="Hensen N."/>
            <person name="Bonometti L."/>
            <person name="Westerberg I."/>
            <person name="Brannstrom I.O."/>
            <person name="Guillou S."/>
            <person name="Cros-Aarteil S."/>
            <person name="Calhoun S."/>
            <person name="Haridas S."/>
            <person name="Kuo A."/>
            <person name="Mondo S."/>
            <person name="Pangilinan J."/>
            <person name="Riley R."/>
            <person name="Labutti K."/>
            <person name="Andreopoulos B."/>
            <person name="Lipzen A."/>
            <person name="Chen C."/>
            <person name="Yanf M."/>
            <person name="Daum C."/>
            <person name="Ng V."/>
            <person name="Clum A."/>
            <person name="Ohm R."/>
            <person name="Martin F."/>
            <person name="Silar P."/>
            <person name="Natvig D."/>
            <person name="Lalanne C."/>
            <person name="Gautier V."/>
            <person name="Ament-Velasquez S.L."/>
            <person name="Kruys A."/>
            <person name="Hutchinson M.I."/>
            <person name="Powell A.J."/>
            <person name="Barry K."/>
            <person name="Miller A.N."/>
            <person name="Grigoriev I.V."/>
            <person name="Debuchy R."/>
            <person name="Gladieux P."/>
            <person name="Thoren M.H."/>
            <person name="Johannesson H."/>
        </authorList>
    </citation>
    <scope>NUCLEOTIDE SEQUENCE</scope>
    <source>
        <strain evidence="3">PSN309</strain>
    </source>
</reference>
<accession>A0AAN6WMQ4</accession>
<evidence type="ECO:0000256" key="1">
    <source>
        <dbReference type="SAM" id="MobiDB-lite"/>
    </source>
</evidence>
<evidence type="ECO:0000256" key="2">
    <source>
        <dbReference type="SAM" id="SignalP"/>
    </source>
</evidence>
<dbReference type="AlphaFoldDB" id="A0AAN6WMQ4"/>
<keyword evidence="4" id="KW-1185">Reference proteome</keyword>
<keyword evidence="2" id="KW-0732">Signal</keyword>
<feature type="signal peptide" evidence="2">
    <location>
        <begin position="1"/>
        <end position="23"/>
    </location>
</feature>
<gene>
    <name evidence="3" type="ORF">QBC35DRAFT_454735</name>
</gene>
<evidence type="ECO:0000313" key="3">
    <source>
        <dbReference type="EMBL" id="KAK4184968.1"/>
    </source>
</evidence>
<organism evidence="3 4">
    <name type="scientific">Podospora australis</name>
    <dbReference type="NCBI Taxonomy" id="1536484"/>
    <lineage>
        <taxon>Eukaryota</taxon>
        <taxon>Fungi</taxon>
        <taxon>Dikarya</taxon>
        <taxon>Ascomycota</taxon>
        <taxon>Pezizomycotina</taxon>
        <taxon>Sordariomycetes</taxon>
        <taxon>Sordariomycetidae</taxon>
        <taxon>Sordariales</taxon>
        <taxon>Podosporaceae</taxon>
        <taxon>Podospora</taxon>
    </lineage>
</organism>
<comment type="caution">
    <text evidence="3">The sequence shown here is derived from an EMBL/GenBank/DDBJ whole genome shotgun (WGS) entry which is preliminary data.</text>
</comment>
<dbReference type="Proteomes" id="UP001302126">
    <property type="component" value="Unassembled WGS sequence"/>
</dbReference>
<feature type="chain" id="PRO_5042944760" evidence="2">
    <location>
        <begin position="24"/>
        <end position="349"/>
    </location>
</feature>
<protein>
    <submittedName>
        <fullName evidence="3">Uncharacterized protein</fullName>
    </submittedName>
</protein>
<feature type="region of interest" description="Disordered" evidence="1">
    <location>
        <begin position="325"/>
        <end position="349"/>
    </location>
</feature>
<feature type="region of interest" description="Disordered" evidence="1">
    <location>
        <begin position="177"/>
        <end position="230"/>
    </location>
</feature>
<feature type="compositionally biased region" description="Basic and acidic residues" evidence="1">
    <location>
        <begin position="208"/>
        <end position="230"/>
    </location>
</feature>
<evidence type="ECO:0000313" key="4">
    <source>
        <dbReference type="Proteomes" id="UP001302126"/>
    </source>
</evidence>
<name>A0AAN6WMQ4_9PEZI</name>
<sequence length="349" mass="39987">MWPQLPLSFSSVLVLLSPALVKAAINWDIYEHGVVPSFKWSRPFPDDGTDPGGFHVNCKASKTFHAKMYKLSDLTADPPSGLSPWQPAIEDFLSKTDYMGSWDGVDHKGQDREIVVMEYKDVPLNVRHFIEEQQADLNDRNKRKWWFGVFEKPSQKEKGLEVDKIYGTVKPTVLPYYSSEPTPVPAAGDSKKEEGGEASDTQSNHQPAADHDPEHLQEHQKPEKPIPDENKILVFPGGAIYEILPLWVAQGSGASGELNNLPKYKHQAQDHCVIAWVTDHTKPHRDLGKRDMQFTIEAMAVTETEEGKYTRLMWERMYRAVKRNERRQQREERLKAKKDMEEGRIRDEL</sequence>
<reference evidence="3" key="1">
    <citation type="journal article" date="2023" name="Mol. Phylogenet. Evol.">
        <title>Genome-scale phylogeny and comparative genomics of the fungal order Sordariales.</title>
        <authorList>
            <person name="Hensen N."/>
            <person name="Bonometti L."/>
            <person name="Westerberg I."/>
            <person name="Brannstrom I.O."/>
            <person name="Guillou S."/>
            <person name="Cros-Aarteil S."/>
            <person name="Calhoun S."/>
            <person name="Haridas S."/>
            <person name="Kuo A."/>
            <person name="Mondo S."/>
            <person name="Pangilinan J."/>
            <person name="Riley R."/>
            <person name="LaButti K."/>
            <person name="Andreopoulos B."/>
            <person name="Lipzen A."/>
            <person name="Chen C."/>
            <person name="Yan M."/>
            <person name="Daum C."/>
            <person name="Ng V."/>
            <person name="Clum A."/>
            <person name="Steindorff A."/>
            <person name="Ohm R.A."/>
            <person name="Martin F."/>
            <person name="Silar P."/>
            <person name="Natvig D.O."/>
            <person name="Lalanne C."/>
            <person name="Gautier V."/>
            <person name="Ament-Velasquez S.L."/>
            <person name="Kruys A."/>
            <person name="Hutchinson M.I."/>
            <person name="Powell A.J."/>
            <person name="Barry K."/>
            <person name="Miller A.N."/>
            <person name="Grigoriev I.V."/>
            <person name="Debuchy R."/>
            <person name="Gladieux P."/>
            <person name="Hiltunen Thoren M."/>
            <person name="Johannesson H."/>
        </authorList>
    </citation>
    <scope>NUCLEOTIDE SEQUENCE</scope>
    <source>
        <strain evidence="3">PSN309</strain>
    </source>
</reference>
<dbReference type="EMBL" id="MU864467">
    <property type="protein sequence ID" value="KAK4184968.1"/>
    <property type="molecule type" value="Genomic_DNA"/>
</dbReference>
<proteinExistence type="predicted"/>